<reference evidence="1" key="1">
    <citation type="submission" date="2018-01" db="EMBL/GenBank/DDBJ databases">
        <authorList>
            <person name="Regsiter A."/>
            <person name="William W."/>
        </authorList>
    </citation>
    <scope>NUCLEOTIDE SEQUENCE</scope>
    <source>
        <strain evidence="1">TRIP AH-1</strain>
    </source>
</reference>
<name>A0A445N159_9BACT</name>
<dbReference type="AlphaFoldDB" id="A0A445N159"/>
<organism evidence="1">
    <name type="scientific">uncultured Desulfobacterium sp</name>
    <dbReference type="NCBI Taxonomy" id="201089"/>
    <lineage>
        <taxon>Bacteria</taxon>
        <taxon>Pseudomonadati</taxon>
        <taxon>Thermodesulfobacteriota</taxon>
        <taxon>Desulfobacteria</taxon>
        <taxon>Desulfobacterales</taxon>
        <taxon>Desulfobacteriaceae</taxon>
        <taxon>Desulfobacterium</taxon>
        <taxon>environmental samples</taxon>
    </lineage>
</organism>
<protein>
    <submittedName>
        <fullName evidence="1">Uncharacterized protein</fullName>
    </submittedName>
</protein>
<gene>
    <name evidence="1" type="ORF">PITCH_A640017</name>
</gene>
<sequence>MVVATWTPKKNTAAKLKNAAHATAIFGERTLVDITVAIELAASFIPFRKSKIRAMEIVIIIKVSIKKLHEN</sequence>
<evidence type="ECO:0000313" key="1">
    <source>
        <dbReference type="EMBL" id="SPD75474.1"/>
    </source>
</evidence>
<dbReference type="EMBL" id="OJIN01000208">
    <property type="protein sequence ID" value="SPD75474.1"/>
    <property type="molecule type" value="Genomic_DNA"/>
</dbReference>
<accession>A0A445N159</accession>
<proteinExistence type="predicted"/>